<keyword evidence="3" id="KW-0378">Hydrolase</keyword>
<proteinExistence type="inferred from homology"/>
<comment type="similarity">
    <text evidence="1">Belongs to the peptidase C48 family.</text>
</comment>
<dbReference type="InterPro" id="IPR038765">
    <property type="entry name" value="Papain-like_cys_pep_sf"/>
</dbReference>
<dbReference type="GO" id="GO:0019784">
    <property type="term" value="F:deNEDDylase activity"/>
    <property type="evidence" value="ECO:0007669"/>
    <property type="project" value="InterPro"/>
</dbReference>
<comment type="caution">
    <text evidence="6">The sequence shown here is derived from an EMBL/GenBank/DDBJ whole genome shotgun (WGS) entry which is preliminary data.</text>
</comment>
<dbReference type="GO" id="GO:0008234">
    <property type="term" value="F:cysteine-type peptidase activity"/>
    <property type="evidence" value="ECO:0007669"/>
    <property type="project" value="UniProtKB-KW"/>
</dbReference>
<dbReference type="GO" id="GO:0000338">
    <property type="term" value="P:protein deneddylation"/>
    <property type="evidence" value="ECO:0007669"/>
    <property type="project" value="TreeGrafter"/>
</dbReference>
<dbReference type="SUPFAM" id="SSF54001">
    <property type="entry name" value="Cysteine proteinases"/>
    <property type="match status" value="1"/>
</dbReference>
<evidence type="ECO:0000256" key="4">
    <source>
        <dbReference type="ARBA" id="ARBA00022807"/>
    </source>
</evidence>
<sequence length="213" mass="24394">MAKAYVVLSFHETLLHQSDVDLLNGPYWLNDTIISFYFEYLEKVLFSNVNDILFVSPEVTQCIKMVTTEEIKIFLEPLNIDSKKFVFFALNDNSSPDTAGGMHWSLLVYSKIENCFFHLDSSSGINHDVAWDFASHLMTYFCRGDLINFVDKECVQQSNGYDCGVHVICNTERLAEYARSHRQISPCDMMFSINTTAKRKDIISIIQNLASGR</sequence>
<dbReference type="InterPro" id="IPR044613">
    <property type="entry name" value="Nep1/2-like"/>
</dbReference>
<dbReference type="Pfam" id="PF02902">
    <property type="entry name" value="Peptidase_C48"/>
    <property type="match status" value="1"/>
</dbReference>
<protein>
    <recommendedName>
        <fullName evidence="5">Ubiquitin-like protease family profile domain-containing protein</fullName>
    </recommendedName>
</protein>
<keyword evidence="4" id="KW-0788">Thiol protease</keyword>
<dbReference type="PANTHER" id="PTHR46468">
    <property type="entry name" value="SENTRIN-SPECIFIC PROTEASE 8"/>
    <property type="match status" value="1"/>
</dbReference>
<dbReference type="PROSITE" id="PS50600">
    <property type="entry name" value="ULP_PROTEASE"/>
    <property type="match status" value="1"/>
</dbReference>
<evidence type="ECO:0000313" key="6">
    <source>
        <dbReference type="EMBL" id="CAH4030025.1"/>
    </source>
</evidence>
<evidence type="ECO:0000256" key="1">
    <source>
        <dbReference type="ARBA" id="ARBA00005234"/>
    </source>
</evidence>
<keyword evidence="7" id="KW-1185">Reference proteome</keyword>
<evidence type="ECO:0000313" key="7">
    <source>
        <dbReference type="Proteomes" id="UP001152562"/>
    </source>
</evidence>
<dbReference type="InterPro" id="IPR003653">
    <property type="entry name" value="Peptidase_C48_C"/>
</dbReference>
<gene>
    <name evidence="6" type="ORF">PIBRA_LOCUS6708</name>
</gene>
<dbReference type="AlphaFoldDB" id="A0A9P0TJQ9"/>
<evidence type="ECO:0000256" key="2">
    <source>
        <dbReference type="ARBA" id="ARBA00022670"/>
    </source>
</evidence>
<keyword evidence="2" id="KW-0645">Protease</keyword>
<dbReference type="Proteomes" id="UP001152562">
    <property type="component" value="Unassembled WGS sequence"/>
</dbReference>
<feature type="domain" description="Ubiquitin-like protease family profile" evidence="5">
    <location>
        <begin position="13"/>
        <end position="174"/>
    </location>
</feature>
<evidence type="ECO:0000256" key="3">
    <source>
        <dbReference type="ARBA" id="ARBA00022801"/>
    </source>
</evidence>
<accession>A0A9P0TJQ9</accession>
<reference evidence="6" key="1">
    <citation type="submission" date="2022-05" db="EMBL/GenBank/DDBJ databases">
        <authorList>
            <person name="Okamura Y."/>
        </authorList>
    </citation>
    <scope>NUCLEOTIDE SEQUENCE</scope>
</reference>
<organism evidence="6 7">
    <name type="scientific">Pieris brassicae</name>
    <name type="common">White butterfly</name>
    <name type="synonym">Large white butterfly</name>
    <dbReference type="NCBI Taxonomy" id="7116"/>
    <lineage>
        <taxon>Eukaryota</taxon>
        <taxon>Metazoa</taxon>
        <taxon>Ecdysozoa</taxon>
        <taxon>Arthropoda</taxon>
        <taxon>Hexapoda</taxon>
        <taxon>Insecta</taxon>
        <taxon>Pterygota</taxon>
        <taxon>Neoptera</taxon>
        <taxon>Endopterygota</taxon>
        <taxon>Lepidoptera</taxon>
        <taxon>Glossata</taxon>
        <taxon>Ditrysia</taxon>
        <taxon>Papilionoidea</taxon>
        <taxon>Pieridae</taxon>
        <taxon>Pierinae</taxon>
        <taxon>Pieris</taxon>
    </lineage>
</organism>
<name>A0A9P0TJQ9_PIEBR</name>
<dbReference type="GO" id="GO:0006508">
    <property type="term" value="P:proteolysis"/>
    <property type="evidence" value="ECO:0007669"/>
    <property type="project" value="UniProtKB-KW"/>
</dbReference>
<dbReference type="Gene3D" id="3.40.395.10">
    <property type="entry name" value="Adenoviral Proteinase, Chain A"/>
    <property type="match status" value="1"/>
</dbReference>
<dbReference type="EMBL" id="CALOZG010000010">
    <property type="protein sequence ID" value="CAH4030025.1"/>
    <property type="molecule type" value="Genomic_DNA"/>
</dbReference>
<dbReference type="PANTHER" id="PTHR46468:SF1">
    <property type="entry name" value="SENTRIN-SPECIFIC PROTEASE 8"/>
    <property type="match status" value="1"/>
</dbReference>
<evidence type="ECO:0000259" key="5">
    <source>
        <dbReference type="PROSITE" id="PS50600"/>
    </source>
</evidence>